<protein>
    <submittedName>
        <fullName evidence="1">6468_t:CDS:1</fullName>
    </submittedName>
</protein>
<dbReference type="Proteomes" id="UP000789702">
    <property type="component" value="Unassembled WGS sequence"/>
</dbReference>
<sequence>VGLFHLAVLGSNKTGPNISISKVWLVWSQRLTILMYIVYHFSLHYQKIKFVQ</sequence>
<dbReference type="EMBL" id="CAJVPU010003240">
    <property type="protein sequence ID" value="CAG8515353.1"/>
    <property type="molecule type" value="Genomic_DNA"/>
</dbReference>
<gene>
    <name evidence="1" type="ORF">DHETER_LOCUS3654</name>
</gene>
<evidence type="ECO:0000313" key="1">
    <source>
        <dbReference type="EMBL" id="CAG8515353.1"/>
    </source>
</evidence>
<feature type="non-terminal residue" evidence="1">
    <location>
        <position position="1"/>
    </location>
</feature>
<evidence type="ECO:0000313" key="2">
    <source>
        <dbReference type="Proteomes" id="UP000789702"/>
    </source>
</evidence>
<proteinExistence type="predicted"/>
<name>A0ACA9LA54_9GLOM</name>
<comment type="caution">
    <text evidence="1">The sequence shown here is derived from an EMBL/GenBank/DDBJ whole genome shotgun (WGS) entry which is preliminary data.</text>
</comment>
<reference evidence="1" key="1">
    <citation type="submission" date="2021-06" db="EMBL/GenBank/DDBJ databases">
        <authorList>
            <person name="Kallberg Y."/>
            <person name="Tangrot J."/>
            <person name="Rosling A."/>
        </authorList>
    </citation>
    <scope>NUCLEOTIDE SEQUENCE</scope>
    <source>
        <strain evidence="1">IL203A</strain>
    </source>
</reference>
<keyword evidence="2" id="KW-1185">Reference proteome</keyword>
<accession>A0ACA9LA54</accession>
<organism evidence="1 2">
    <name type="scientific">Dentiscutata heterogama</name>
    <dbReference type="NCBI Taxonomy" id="1316150"/>
    <lineage>
        <taxon>Eukaryota</taxon>
        <taxon>Fungi</taxon>
        <taxon>Fungi incertae sedis</taxon>
        <taxon>Mucoromycota</taxon>
        <taxon>Glomeromycotina</taxon>
        <taxon>Glomeromycetes</taxon>
        <taxon>Diversisporales</taxon>
        <taxon>Gigasporaceae</taxon>
        <taxon>Dentiscutata</taxon>
    </lineage>
</organism>